<protein>
    <submittedName>
        <fullName evidence="2">Uncharacterized protein</fullName>
    </submittedName>
</protein>
<evidence type="ECO:0000313" key="2">
    <source>
        <dbReference type="WBParaSite" id="ES5_v2.g12673.t1"/>
    </source>
</evidence>
<dbReference type="Proteomes" id="UP000887579">
    <property type="component" value="Unplaced"/>
</dbReference>
<accession>A0AC34F6Q4</accession>
<reference evidence="2" key="1">
    <citation type="submission" date="2022-11" db="UniProtKB">
        <authorList>
            <consortium name="WormBaseParasite"/>
        </authorList>
    </citation>
    <scope>IDENTIFICATION</scope>
</reference>
<sequence length="654" mass="75280">MKVIALNESKNITYFGDCKLQSNGIEKCLKLRIIDKDPEETMTSSYNRIYICKNARHPELSNAAKIEEQMFKADFYIPLIKQVQLHVTGYQDIKNILLDFTNSLDSDERLLYLNVLAETLLVPSISTTSASKTSAFNSSGDSKKNYSMRKRSFTNITSKESEKENDEILPKKSALSSIIEPFPKNSSADVMYDIVEYFQDGEMHKKILVFTSAERKKCYEYFYRNNKSHWRCIKCSALKKSTVINGTIHGDGSKTFDFNRAEEHICEPIDFLIENYHSSLIVKSPNFEFLQRDLYGKMKTLLVIYDSNDKNISCKFVFDSYHKHYYCFECKKQGLTDSARFIQHNGVNAIELANSQRRCKLKDCAPQTLSHNTSKSKTTFSNDQIETSATSFNESDVSMNPITSNNINRNESVNENDEILLENSNLFLNVQPSPQNPSDDVISHKESDKENDKIFCERSNISLSIETLPQNSSSDVFFDIVEYSVNGKCFKKLLLFTSAERKKCYEYLICRNSINFRCFKCFALKKTTEFKAIINEDGCKTLNFNPAEEHVCQPIEYLPQNYQTSLIIKPPNFEFVQREINGIMKPLLIIYNSDDRSVCYKFEYSSEKCYFCPGCKQNGMNLSARVIQQNGTDAIELEHSQHICEPINYIPECL</sequence>
<name>A0AC34F6Q4_9BILA</name>
<organism evidence="1 2">
    <name type="scientific">Panagrolaimus sp. ES5</name>
    <dbReference type="NCBI Taxonomy" id="591445"/>
    <lineage>
        <taxon>Eukaryota</taxon>
        <taxon>Metazoa</taxon>
        <taxon>Ecdysozoa</taxon>
        <taxon>Nematoda</taxon>
        <taxon>Chromadorea</taxon>
        <taxon>Rhabditida</taxon>
        <taxon>Tylenchina</taxon>
        <taxon>Panagrolaimomorpha</taxon>
        <taxon>Panagrolaimoidea</taxon>
        <taxon>Panagrolaimidae</taxon>
        <taxon>Panagrolaimus</taxon>
    </lineage>
</organism>
<dbReference type="WBParaSite" id="ES5_v2.g12673.t1">
    <property type="protein sequence ID" value="ES5_v2.g12673.t1"/>
    <property type="gene ID" value="ES5_v2.g12673"/>
</dbReference>
<evidence type="ECO:0000313" key="1">
    <source>
        <dbReference type="Proteomes" id="UP000887579"/>
    </source>
</evidence>
<proteinExistence type="predicted"/>